<feature type="transmembrane region" description="Helical" evidence="9">
    <location>
        <begin position="81"/>
        <end position="105"/>
    </location>
</feature>
<evidence type="ECO:0000256" key="5">
    <source>
        <dbReference type="ARBA" id="ARBA00022967"/>
    </source>
</evidence>
<feature type="transmembrane region" description="Helical" evidence="9">
    <location>
        <begin position="163"/>
        <end position="181"/>
    </location>
</feature>
<comment type="cofactor">
    <cofactor evidence="9">
        <name>Mg(2+)</name>
        <dbReference type="ChEBI" id="CHEBI:18420"/>
    </cofactor>
</comment>
<evidence type="ECO:0000256" key="4">
    <source>
        <dbReference type="ARBA" id="ARBA00022842"/>
    </source>
</evidence>
<feature type="transmembrane region" description="Helical" evidence="9">
    <location>
        <begin position="466"/>
        <end position="483"/>
    </location>
</feature>
<keyword evidence="3 9" id="KW-0812">Transmembrane</keyword>
<feature type="transmembrane region" description="Helical" evidence="9">
    <location>
        <begin position="503"/>
        <end position="521"/>
    </location>
</feature>
<dbReference type="NCBIfam" id="NF001951">
    <property type="entry name" value="PRK00733.1-2"/>
    <property type="match status" value="1"/>
</dbReference>
<reference evidence="10" key="1">
    <citation type="submission" date="2022-10" db="EMBL/GenBank/DDBJ databases">
        <title>The WGS of Solirubrobacter phytolaccae KCTC 29190.</title>
        <authorList>
            <person name="Jiang Z."/>
        </authorList>
    </citation>
    <scope>NUCLEOTIDE SEQUENCE</scope>
    <source>
        <strain evidence="10">KCTC 29190</strain>
    </source>
</reference>
<feature type="transmembrane region" description="Helical" evidence="9">
    <location>
        <begin position="125"/>
        <end position="151"/>
    </location>
</feature>
<comment type="subunit">
    <text evidence="9">Homodimer.</text>
</comment>
<keyword evidence="2 9" id="KW-0813">Transport</keyword>
<dbReference type="Proteomes" id="UP001147653">
    <property type="component" value="Unassembled WGS sequence"/>
</dbReference>
<feature type="site" description="Determinant of potassium independence" evidence="9">
    <location>
        <position position="461"/>
    </location>
</feature>
<dbReference type="Pfam" id="PF03030">
    <property type="entry name" value="H_PPase"/>
    <property type="match status" value="1"/>
</dbReference>
<accession>A0A9X3SCD9</accession>
<evidence type="ECO:0000313" key="11">
    <source>
        <dbReference type="Proteomes" id="UP001147653"/>
    </source>
</evidence>
<organism evidence="10 11">
    <name type="scientific">Solirubrobacter phytolaccae</name>
    <dbReference type="NCBI Taxonomy" id="1404360"/>
    <lineage>
        <taxon>Bacteria</taxon>
        <taxon>Bacillati</taxon>
        <taxon>Actinomycetota</taxon>
        <taxon>Thermoleophilia</taxon>
        <taxon>Solirubrobacterales</taxon>
        <taxon>Solirubrobacteraceae</taxon>
        <taxon>Solirubrobacter</taxon>
    </lineage>
</organism>
<dbReference type="InterPro" id="IPR004131">
    <property type="entry name" value="PPase-energised_H-pump"/>
</dbReference>
<keyword evidence="5 9" id="KW-1278">Translocase</keyword>
<evidence type="ECO:0000313" key="10">
    <source>
        <dbReference type="EMBL" id="MDA0185718.1"/>
    </source>
</evidence>
<name>A0A9X3SCD9_9ACTN</name>
<evidence type="ECO:0000256" key="8">
    <source>
        <dbReference type="ARBA" id="ARBA00023136"/>
    </source>
</evidence>
<dbReference type="PIRSF" id="PIRSF001265">
    <property type="entry name" value="H+-PPase"/>
    <property type="match status" value="1"/>
</dbReference>
<evidence type="ECO:0000256" key="9">
    <source>
        <dbReference type="HAMAP-Rule" id="MF_01129"/>
    </source>
</evidence>
<dbReference type="EC" id="7.1.3.1" evidence="9"/>
<keyword evidence="9" id="KW-1003">Cell membrane</keyword>
<feature type="transmembrane region" description="Helical" evidence="9">
    <location>
        <begin position="327"/>
        <end position="350"/>
    </location>
</feature>
<keyword evidence="4 9" id="KW-0460">Magnesium</keyword>
<comment type="function">
    <text evidence="9">Proton pump that utilizes the energy of pyrophosphate hydrolysis as the driving force for proton movement across the membrane. Generates a proton motive force.</text>
</comment>
<feature type="transmembrane region" description="Helical" evidence="9">
    <location>
        <begin position="576"/>
        <end position="609"/>
    </location>
</feature>
<comment type="caution">
    <text evidence="9">Lacks conserved residue(s) required for the propagation of feature annotation.</text>
</comment>
<feature type="transmembrane region" description="Helical" evidence="9">
    <location>
        <begin position="12"/>
        <end position="34"/>
    </location>
</feature>
<dbReference type="GO" id="GO:0009678">
    <property type="term" value="F:diphosphate hydrolysis-driven proton transmembrane transporter activity"/>
    <property type="evidence" value="ECO:0007669"/>
    <property type="project" value="UniProtKB-UniRule"/>
</dbReference>
<feature type="transmembrane region" description="Helical" evidence="9">
    <location>
        <begin position="401"/>
        <end position="423"/>
    </location>
</feature>
<evidence type="ECO:0000256" key="2">
    <source>
        <dbReference type="ARBA" id="ARBA00022448"/>
    </source>
</evidence>
<feature type="transmembrane region" description="Helical" evidence="9">
    <location>
        <begin position="236"/>
        <end position="254"/>
    </location>
</feature>
<dbReference type="GO" id="GO:0000287">
    <property type="term" value="F:magnesium ion binding"/>
    <property type="evidence" value="ECO:0007669"/>
    <property type="project" value="UniProtKB-UniRule"/>
</dbReference>
<protein>
    <recommendedName>
        <fullName evidence="9">K(+)-insensitive pyrophosphate-energized proton pump</fullName>
        <ecNumber evidence="9">7.1.3.1</ecNumber>
    </recommendedName>
    <alternativeName>
        <fullName evidence="9">Membrane-bound proton-translocating pyrophosphatase</fullName>
    </alternativeName>
    <alternativeName>
        <fullName evidence="9">Pyrophosphate-energized inorganic pyrophosphatase</fullName>
        <shortName evidence="9">H(+)-PPase</shortName>
    </alternativeName>
</protein>
<sequence length="678" mass="69578">MSDFLSDHGVLVAVVCALLAVVYGVVTTRQLLALSPGNEVMQRLSAAIQEGAQAYLRRQYTTIGIVGVVLFVALIPLQDIYVAVGFAIGGLASAAAGFIGMNVSVRSNARVAEAARGGISPALAVAFRGGAVTGMLVVGLALLGVAGYYGILVNLFDRTSQEAVYALVGLGFGGSLISVFARLGGGIFTKGADVGADIVGKIEAGIPEDDPRNPAVIADNVGDNVGDCAGMAADLFETYAVTAVAVMLLGVLTFQDEAVVLFPLVMGAVSIVASIIGAFFVRTSSGNVERALYQGTLVAGVISALLFIPITNWMMSDLGGDAPSWTDIYFCSLIGLGVTGALFVITDYYTSTRFAPVKSTAKASETGHATNIIQGLAQGLQATAAPAIVIVLAIWGASELAGIYGIAVAVMAQLSLCGLIVALDAFGPITDNAGGIAEMANMPEDVRNVTDPLDAVGNTTKAVTKGYAIGSAALAALVLFAAFKIELEEKGDLVVQFVLDDPHVLMGLLIGGMMVCLFAALSMEAVGRAGAAVVEEVRRQFREKPGIMDGTEEPEYGQCVDIVTKAAQREMIIPSLIPIVVTVIVGVLSVTMLGGMLIGVIVVGLFFAVMMTSGGGAWDNAKKLIEDGAHGGKGSDAHAASVTGDTVGDPFKDTAGPAINPMIKVANIVALLIIPLIT</sequence>
<dbReference type="AlphaFoldDB" id="A0A9X3SCD9"/>
<dbReference type="NCBIfam" id="NF001960">
    <property type="entry name" value="PRK00733.3-5"/>
    <property type="match status" value="1"/>
</dbReference>
<feature type="transmembrane region" description="Helical" evidence="9">
    <location>
        <begin position="260"/>
        <end position="280"/>
    </location>
</feature>
<keyword evidence="6 9" id="KW-1133">Transmembrane helix</keyword>
<evidence type="ECO:0000256" key="1">
    <source>
        <dbReference type="ARBA" id="ARBA00004127"/>
    </source>
</evidence>
<feature type="transmembrane region" description="Helical" evidence="9">
    <location>
        <begin position="292"/>
        <end position="315"/>
    </location>
</feature>
<keyword evidence="11" id="KW-1185">Reference proteome</keyword>
<gene>
    <name evidence="9" type="primary">hppA</name>
    <name evidence="10" type="ORF">OJ997_35770</name>
</gene>
<proteinExistence type="inferred from homology"/>
<feature type="transmembrane region" description="Helical" evidence="9">
    <location>
        <begin position="371"/>
        <end position="395"/>
    </location>
</feature>
<comment type="caution">
    <text evidence="10">The sequence shown here is derived from an EMBL/GenBank/DDBJ whole genome shotgun (WGS) entry which is preliminary data.</text>
</comment>
<keyword evidence="10" id="KW-0378">Hydrolase</keyword>
<evidence type="ECO:0000256" key="6">
    <source>
        <dbReference type="ARBA" id="ARBA00022989"/>
    </source>
</evidence>
<feature type="transmembrane region" description="Helical" evidence="9">
    <location>
        <begin position="55"/>
        <end position="75"/>
    </location>
</feature>
<dbReference type="PANTHER" id="PTHR31998">
    <property type="entry name" value="K(+)-INSENSITIVE PYROPHOSPHATE-ENERGIZED PROTON PUMP"/>
    <property type="match status" value="1"/>
</dbReference>
<keyword evidence="7 9" id="KW-0406">Ion transport</keyword>
<dbReference type="GO" id="GO:0004427">
    <property type="term" value="F:inorganic diphosphate phosphatase activity"/>
    <property type="evidence" value="ECO:0007669"/>
    <property type="project" value="UniProtKB-UniRule"/>
</dbReference>
<comment type="similarity">
    <text evidence="9">Belongs to the H(+)-translocating pyrophosphatase (TC 3.A.10) family. K(+)-insensitive subfamily.</text>
</comment>
<comment type="subcellular location">
    <subcellularLocation>
        <location evidence="9">Cell membrane</location>
        <topology evidence="9">Multi-pass membrane protein</topology>
    </subcellularLocation>
    <subcellularLocation>
        <location evidence="1">Endomembrane system</location>
        <topology evidence="1">Multi-pass membrane protein</topology>
    </subcellularLocation>
</comment>
<keyword evidence="9" id="KW-0375">Hydrogen ion transport</keyword>
<dbReference type="GO" id="GO:0005886">
    <property type="term" value="C:plasma membrane"/>
    <property type="evidence" value="ECO:0007669"/>
    <property type="project" value="UniProtKB-SubCell"/>
</dbReference>
<dbReference type="GO" id="GO:0012505">
    <property type="term" value="C:endomembrane system"/>
    <property type="evidence" value="ECO:0007669"/>
    <property type="project" value="UniProtKB-SubCell"/>
</dbReference>
<comment type="catalytic activity">
    <reaction evidence="9">
        <text>diphosphate + H2O + H(+)(in) = 2 phosphate + 2 H(+)(out)</text>
        <dbReference type="Rhea" id="RHEA:13973"/>
        <dbReference type="ChEBI" id="CHEBI:15377"/>
        <dbReference type="ChEBI" id="CHEBI:15378"/>
        <dbReference type="ChEBI" id="CHEBI:33019"/>
        <dbReference type="ChEBI" id="CHEBI:43474"/>
        <dbReference type="EC" id="7.1.3.1"/>
    </reaction>
</comment>
<dbReference type="HAMAP" id="MF_01129">
    <property type="entry name" value="PPase_energized_pump"/>
    <property type="match status" value="1"/>
</dbReference>
<evidence type="ECO:0000256" key="3">
    <source>
        <dbReference type="ARBA" id="ARBA00022692"/>
    </source>
</evidence>
<keyword evidence="8 9" id="KW-0472">Membrane</keyword>
<dbReference type="NCBIfam" id="TIGR01104">
    <property type="entry name" value="V_PPase"/>
    <property type="match status" value="1"/>
</dbReference>
<evidence type="ECO:0000256" key="7">
    <source>
        <dbReference type="ARBA" id="ARBA00023065"/>
    </source>
</evidence>
<dbReference type="EMBL" id="JAPDDP010000136">
    <property type="protein sequence ID" value="MDA0185718.1"/>
    <property type="molecule type" value="Genomic_DNA"/>
</dbReference>